<reference evidence="2 3" key="1">
    <citation type="journal article" date="2021" name="Nat. Plants">
        <title>The Taxus genome provides insights into paclitaxel biosynthesis.</title>
        <authorList>
            <person name="Xiong X."/>
            <person name="Gou J."/>
            <person name="Liao Q."/>
            <person name="Li Y."/>
            <person name="Zhou Q."/>
            <person name="Bi G."/>
            <person name="Li C."/>
            <person name="Du R."/>
            <person name="Wang X."/>
            <person name="Sun T."/>
            <person name="Guo L."/>
            <person name="Liang H."/>
            <person name="Lu P."/>
            <person name="Wu Y."/>
            <person name="Zhang Z."/>
            <person name="Ro D.K."/>
            <person name="Shang Y."/>
            <person name="Huang S."/>
            <person name="Yan J."/>
        </authorList>
    </citation>
    <scope>NUCLEOTIDE SEQUENCE [LARGE SCALE GENOMIC DNA]</scope>
    <source>
        <strain evidence="2">Ta-2019</strain>
    </source>
</reference>
<dbReference type="Proteomes" id="UP000824469">
    <property type="component" value="Unassembled WGS sequence"/>
</dbReference>
<protein>
    <recommendedName>
        <fullName evidence="4">Arginase</fullName>
    </recommendedName>
</protein>
<evidence type="ECO:0000256" key="1">
    <source>
        <dbReference type="PROSITE-ProRule" id="PRU00742"/>
    </source>
</evidence>
<evidence type="ECO:0000313" key="2">
    <source>
        <dbReference type="EMBL" id="KAH9330505.1"/>
    </source>
</evidence>
<comment type="caution">
    <text evidence="2">The sequence shown here is derived from an EMBL/GenBank/DDBJ whole genome shotgun (WGS) entry which is preliminary data.</text>
</comment>
<dbReference type="GO" id="GO:0046872">
    <property type="term" value="F:metal ion binding"/>
    <property type="evidence" value="ECO:0007669"/>
    <property type="project" value="InterPro"/>
</dbReference>
<accession>A0AA38GZR6</accession>
<dbReference type="InterPro" id="IPR023696">
    <property type="entry name" value="Ureohydrolase_dom_sf"/>
</dbReference>
<keyword evidence="3" id="KW-1185">Reference proteome</keyword>
<dbReference type="InterPro" id="IPR006035">
    <property type="entry name" value="Ureohydrolase"/>
</dbReference>
<dbReference type="SUPFAM" id="SSF52768">
    <property type="entry name" value="Arginase/deacetylase"/>
    <property type="match status" value="1"/>
</dbReference>
<dbReference type="GO" id="GO:0008783">
    <property type="term" value="F:agmatinase activity"/>
    <property type="evidence" value="ECO:0007669"/>
    <property type="project" value="TreeGrafter"/>
</dbReference>
<dbReference type="Gene3D" id="3.40.800.10">
    <property type="entry name" value="Ureohydrolase domain"/>
    <property type="match status" value="1"/>
</dbReference>
<dbReference type="PANTHER" id="PTHR11358:SF32">
    <property type="entry name" value="ARGINASE 2, CHLOROPLASTIC_MITOCHONDRIAL"/>
    <property type="match status" value="1"/>
</dbReference>
<dbReference type="Pfam" id="PF00491">
    <property type="entry name" value="Arginase"/>
    <property type="match status" value="1"/>
</dbReference>
<feature type="non-terminal residue" evidence="2">
    <location>
        <position position="198"/>
    </location>
</feature>
<gene>
    <name evidence="2" type="ORF">KI387_002613</name>
</gene>
<evidence type="ECO:0008006" key="4">
    <source>
        <dbReference type="Google" id="ProtNLM"/>
    </source>
</evidence>
<name>A0AA38GZR6_TAXCH</name>
<organism evidence="2 3">
    <name type="scientific">Taxus chinensis</name>
    <name type="common">Chinese yew</name>
    <name type="synonym">Taxus wallichiana var. chinensis</name>
    <dbReference type="NCBI Taxonomy" id="29808"/>
    <lineage>
        <taxon>Eukaryota</taxon>
        <taxon>Viridiplantae</taxon>
        <taxon>Streptophyta</taxon>
        <taxon>Embryophyta</taxon>
        <taxon>Tracheophyta</taxon>
        <taxon>Spermatophyta</taxon>
        <taxon>Pinopsida</taxon>
        <taxon>Pinidae</taxon>
        <taxon>Conifers II</taxon>
        <taxon>Cupressales</taxon>
        <taxon>Taxaceae</taxon>
        <taxon>Taxus</taxon>
    </lineage>
</organism>
<dbReference type="EMBL" id="JAHRHJ020000001">
    <property type="protein sequence ID" value="KAH9330505.1"/>
    <property type="molecule type" value="Genomic_DNA"/>
</dbReference>
<evidence type="ECO:0000313" key="3">
    <source>
        <dbReference type="Proteomes" id="UP000824469"/>
    </source>
</evidence>
<comment type="similarity">
    <text evidence="1">Belongs to the arginase family.</text>
</comment>
<dbReference type="OMA" id="FIREAMW"/>
<sequence>MGDLVRSFRSSMVTSCLLGVPLGHNYSFLQGPTFSHPFIREAMWCDRTNSSTEKGKDIKDPRVLTDVGDIPIQEMQDCGINDEILMKVIGDYVKCVMQEFPLRPLVLGSDHSISYPIVRVVSEKLGGQVDILHIDAHPDIYDRFEGNCYSHACSFARFMDGGLCKTTSADGIGRGYPSQNNKERVVVRSCSCKCSGRH</sequence>
<proteinExistence type="inferred from homology"/>
<dbReference type="AlphaFoldDB" id="A0AA38GZR6"/>
<dbReference type="PROSITE" id="PS51409">
    <property type="entry name" value="ARGINASE_2"/>
    <property type="match status" value="1"/>
</dbReference>
<dbReference type="PANTHER" id="PTHR11358">
    <property type="entry name" value="ARGINASE/AGMATINASE"/>
    <property type="match status" value="1"/>
</dbReference>
<dbReference type="GO" id="GO:0033389">
    <property type="term" value="P:putrescine biosynthetic process from arginine, via agmatine"/>
    <property type="evidence" value="ECO:0007669"/>
    <property type="project" value="TreeGrafter"/>
</dbReference>